<reference evidence="1" key="1">
    <citation type="submission" date="2014-11" db="EMBL/GenBank/DDBJ databases">
        <authorList>
            <person name="Amaro Gonzalez C."/>
        </authorList>
    </citation>
    <scope>NUCLEOTIDE SEQUENCE</scope>
</reference>
<organism evidence="1">
    <name type="scientific">Anguilla anguilla</name>
    <name type="common">European freshwater eel</name>
    <name type="synonym">Muraena anguilla</name>
    <dbReference type="NCBI Taxonomy" id="7936"/>
    <lineage>
        <taxon>Eukaryota</taxon>
        <taxon>Metazoa</taxon>
        <taxon>Chordata</taxon>
        <taxon>Craniata</taxon>
        <taxon>Vertebrata</taxon>
        <taxon>Euteleostomi</taxon>
        <taxon>Actinopterygii</taxon>
        <taxon>Neopterygii</taxon>
        <taxon>Teleostei</taxon>
        <taxon>Anguilliformes</taxon>
        <taxon>Anguillidae</taxon>
        <taxon>Anguilla</taxon>
    </lineage>
</organism>
<dbReference type="AlphaFoldDB" id="A0A0E9RYN3"/>
<sequence length="33" mass="3866">MNTCSMLVILTKDNKVTEPRFQVWYFWGLLSGS</sequence>
<evidence type="ECO:0000313" key="1">
    <source>
        <dbReference type="EMBL" id="JAH34206.1"/>
    </source>
</evidence>
<proteinExistence type="predicted"/>
<protein>
    <submittedName>
        <fullName evidence="1">Uncharacterized protein</fullName>
    </submittedName>
</protein>
<reference evidence="1" key="2">
    <citation type="journal article" date="2015" name="Fish Shellfish Immunol.">
        <title>Early steps in the European eel (Anguilla anguilla)-Vibrio vulnificus interaction in the gills: Role of the RtxA13 toxin.</title>
        <authorList>
            <person name="Callol A."/>
            <person name="Pajuelo D."/>
            <person name="Ebbesson L."/>
            <person name="Teles M."/>
            <person name="MacKenzie S."/>
            <person name="Amaro C."/>
        </authorList>
    </citation>
    <scope>NUCLEOTIDE SEQUENCE</scope>
</reference>
<name>A0A0E9RYN3_ANGAN</name>
<dbReference type="EMBL" id="GBXM01074371">
    <property type="protein sequence ID" value="JAH34206.1"/>
    <property type="molecule type" value="Transcribed_RNA"/>
</dbReference>
<accession>A0A0E9RYN3</accession>